<keyword evidence="8 9" id="KW-0472">Membrane</keyword>
<proteinExistence type="inferred from homology"/>
<keyword evidence="7 9" id="KW-1133">Transmembrane helix</keyword>
<dbReference type="GO" id="GO:0005886">
    <property type="term" value="C:plasma membrane"/>
    <property type="evidence" value="ECO:0007669"/>
    <property type="project" value="UniProtKB-SubCell"/>
</dbReference>
<comment type="caution">
    <text evidence="10">The sequence shown here is derived from an EMBL/GenBank/DDBJ whole genome shotgun (WGS) entry which is preliminary data.</text>
</comment>
<evidence type="ECO:0000313" key="11">
    <source>
        <dbReference type="Proteomes" id="UP000239181"/>
    </source>
</evidence>
<feature type="transmembrane region" description="Helical" evidence="9">
    <location>
        <begin position="60"/>
        <end position="85"/>
    </location>
</feature>
<dbReference type="PANTHER" id="PTHR30330">
    <property type="entry name" value="AGSS FAMILY TRANSPORTER, SODIUM-ALANINE"/>
    <property type="match status" value="1"/>
</dbReference>
<evidence type="ECO:0000313" key="10">
    <source>
        <dbReference type="EMBL" id="PRD16121.1"/>
    </source>
</evidence>
<dbReference type="EMBL" id="PDET01000004">
    <property type="protein sequence ID" value="PRD16121.1"/>
    <property type="molecule type" value="Genomic_DNA"/>
</dbReference>
<feature type="transmembrane region" description="Helical" evidence="9">
    <location>
        <begin position="347"/>
        <end position="366"/>
    </location>
</feature>
<dbReference type="Pfam" id="PF01235">
    <property type="entry name" value="Na_Ala_symp"/>
    <property type="match status" value="1"/>
</dbReference>
<feature type="transmembrane region" description="Helical" evidence="9">
    <location>
        <begin position="137"/>
        <end position="161"/>
    </location>
</feature>
<feature type="transmembrane region" description="Helical" evidence="9">
    <location>
        <begin position="206"/>
        <end position="227"/>
    </location>
</feature>
<evidence type="ECO:0000256" key="9">
    <source>
        <dbReference type="RuleBase" id="RU363064"/>
    </source>
</evidence>
<feature type="transmembrane region" description="Helical" evidence="9">
    <location>
        <begin position="233"/>
        <end position="260"/>
    </location>
</feature>
<comment type="subcellular location">
    <subcellularLocation>
        <location evidence="9">Cell inner membrane</location>
        <topology evidence="9">Multi-pass membrane protein</topology>
    </subcellularLocation>
    <subcellularLocation>
        <location evidence="1">Cell membrane</location>
        <topology evidence="1">Multi-pass membrane protein</topology>
    </subcellularLocation>
</comment>
<sequence>MEILRSINAIFWGWLVAGLLLGTGVFFAIRLSFPQIKYFSKIFNALINSRKSGDKKGVSGFGALCAALSSQVGTGSLVGVATALASGGPGAIFWMWVTALLGMGISFSEAILAILFRESNGDGTYRGGPAYYISKGLNFKPLAVAFSISMIIGMGFFYAMVQGNSVILATTGIFHIHPAIIGLILVAFVSIIIFGGVKRISDFASVFVPFLAISYIILSLFIILSNVEKLPAVISLIITQAFNFDSAAGGAAGYTIYLAFRYGVARGLFSNDAGNGTTPSMHATAIVSHPVTQGFTAMFGTFFTTIIVCSCTAFTILLTGALDSGQTGVELTQSAFSLGVGSWGKNIVFIAMLMFGFKSIIANIYYGEVNLRWLTGNKILLQVYRLLCCTLVVFCGMIPVATIWELVDFAAATLIIFNAPALLMLSKYVLFALRDYVTQKKNGVDEPEWDYSLDVKDRLNNMKKSALEREQQS</sequence>
<evidence type="ECO:0000256" key="8">
    <source>
        <dbReference type="ARBA" id="ARBA00023136"/>
    </source>
</evidence>
<keyword evidence="9" id="KW-0997">Cell inner membrane</keyword>
<gene>
    <name evidence="10" type="ORF">CQW29_08305</name>
</gene>
<dbReference type="PROSITE" id="PS00873">
    <property type="entry name" value="NA_ALANINE_SYMP"/>
    <property type="match status" value="1"/>
</dbReference>
<feature type="transmembrane region" description="Helical" evidence="9">
    <location>
        <begin position="173"/>
        <end position="194"/>
    </location>
</feature>
<evidence type="ECO:0000256" key="5">
    <source>
        <dbReference type="ARBA" id="ARBA00022692"/>
    </source>
</evidence>
<dbReference type="PANTHER" id="PTHR30330:SF1">
    <property type="entry name" value="AMINO-ACID CARRIER PROTEIN ALST"/>
    <property type="match status" value="1"/>
</dbReference>
<feature type="transmembrane region" description="Helical" evidence="9">
    <location>
        <begin position="299"/>
        <end position="322"/>
    </location>
</feature>
<reference evidence="10 11" key="1">
    <citation type="submission" date="2017-10" db="EMBL/GenBank/DDBJ databases">
        <title>Draft genome of two endophytic bacteria isolated from 'guarana' Paullinia cupana (Mart.) Ducke.</title>
        <authorList>
            <person name="Siqueira K.A."/>
            <person name="Liotti R.G."/>
            <person name="Mendes T.A."/>
            <person name="Soares M.A."/>
        </authorList>
    </citation>
    <scope>NUCLEOTIDE SEQUENCE [LARGE SCALE GENOMIC DNA]</scope>
    <source>
        <strain evidence="10 11">342</strain>
    </source>
</reference>
<keyword evidence="11" id="KW-1185">Reference proteome</keyword>
<keyword evidence="4" id="KW-1003">Cell membrane</keyword>
<feature type="transmembrane region" description="Helical" evidence="9">
    <location>
        <begin position="91"/>
        <end position="116"/>
    </location>
</feature>
<comment type="similarity">
    <text evidence="2 9">Belongs to the alanine or glycine:cation symporter (AGCS) (TC 2.A.25) family.</text>
</comment>
<evidence type="ECO:0000256" key="7">
    <source>
        <dbReference type="ARBA" id="ARBA00022989"/>
    </source>
</evidence>
<evidence type="ECO:0000256" key="6">
    <source>
        <dbReference type="ARBA" id="ARBA00022847"/>
    </source>
</evidence>
<feature type="transmembrane region" description="Helical" evidence="9">
    <location>
        <begin position="12"/>
        <end position="33"/>
    </location>
</feature>
<dbReference type="Gene3D" id="1.20.1740.10">
    <property type="entry name" value="Amino acid/polyamine transporter I"/>
    <property type="match status" value="1"/>
</dbReference>
<keyword evidence="5 9" id="KW-0812">Transmembrane</keyword>
<feature type="transmembrane region" description="Helical" evidence="9">
    <location>
        <begin position="410"/>
        <end position="433"/>
    </location>
</feature>
<name>A0A2S9IEA7_9GAMM</name>
<feature type="transmembrane region" description="Helical" evidence="9">
    <location>
        <begin position="386"/>
        <end position="404"/>
    </location>
</feature>
<dbReference type="PRINTS" id="PR00175">
    <property type="entry name" value="NAALASMPORT"/>
</dbReference>
<organism evidence="10 11">
    <name type="scientific">Pantoea coffeiphila</name>
    <dbReference type="NCBI Taxonomy" id="1465635"/>
    <lineage>
        <taxon>Bacteria</taxon>
        <taxon>Pseudomonadati</taxon>
        <taxon>Pseudomonadota</taxon>
        <taxon>Gammaproteobacteria</taxon>
        <taxon>Enterobacterales</taxon>
        <taxon>Erwiniaceae</taxon>
        <taxon>Pantoea</taxon>
    </lineage>
</organism>
<dbReference type="GO" id="GO:0005283">
    <property type="term" value="F:amino acid:sodium symporter activity"/>
    <property type="evidence" value="ECO:0007669"/>
    <property type="project" value="InterPro"/>
</dbReference>
<evidence type="ECO:0000256" key="4">
    <source>
        <dbReference type="ARBA" id="ARBA00022475"/>
    </source>
</evidence>
<evidence type="ECO:0000256" key="3">
    <source>
        <dbReference type="ARBA" id="ARBA00022448"/>
    </source>
</evidence>
<protein>
    <submittedName>
        <fullName evidence="10">Sodium:alanine symporter family protein</fullName>
    </submittedName>
</protein>
<accession>A0A2S9IEA7</accession>
<evidence type="ECO:0000256" key="2">
    <source>
        <dbReference type="ARBA" id="ARBA00009261"/>
    </source>
</evidence>
<dbReference type="FunFam" id="1.20.1740.10:FF:000004">
    <property type="entry name" value="Sodium:alanine symporter family protein"/>
    <property type="match status" value="1"/>
</dbReference>
<dbReference type="Proteomes" id="UP000239181">
    <property type="component" value="Unassembled WGS sequence"/>
</dbReference>
<dbReference type="AlphaFoldDB" id="A0A2S9IEA7"/>
<dbReference type="OrthoDB" id="9806926at2"/>
<dbReference type="RefSeq" id="WP_105592253.1">
    <property type="nucleotide sequence ID" value="NZ_PDET01000004.1"/>
</dbReference>
<keyword evidence="3 9" id="KW-0813">Transport</keyword>
<dbReference type="InterPro" id="IPR001463">
    <property type="entry name" value="Na/Ala_symport"/>
</dbReference>
<dbReference type="NCBIfam" id="TIGR00835">
    <property type="entry name" value="agcS"/>
    <property type="match status" value="1"/>
</dbReference>
<keyword evidence="6 9" id="KW-0769">Symport</keyword>
<evidence type="ECO:0000256" key="1">
    <source>
        <dbReference type="ARBA" id="ARBA00004651"/>
    </source>
</evidence>